<reference evidence="5" key="1">
    <citation type="submission" date="2015-09" db="EMBL/GenBank/DDBJ databases">
        <authorList>
            <person name="Shao Z."/>
            <person name="Wang L."/>
        </authorList>
    </citation>
    <scope>NUCLEOTIDE SEQUENCE [LARGE SCALE GENOMIC DNA]</scope>
    <source>
        <strain evidence="5">F13-1</strain>
    </source>
</reference>
<dbReference type="AlphaFoldDB" id="A0A291HT78"/>
<dbReference type="Proteomes" id="UP000217763">
    <property type="component" value="Chromosome"/>
</dbReference>
<dbReference type="Gene3D" id="3.30.310.280">
    <property type="match status" value="1"/>
</dbReference>
<proteinExistence type="predicted"/>
<dbReference type="KEGG" id="zdf:AN401_17295"/>
<dbReference type="Gene3D" id="1.10.510.40">
    <property type="match status" value="1"/>
</dbReference>
<dbReference type="RefSeq" id="WP_096780063.1">
    <property type="nucleotide sequence ID" value="NZ_CP012621.1"/>
</dbReference>
<dbReference type="InterPro" id="IPR007310">
    <property type="entry name" value="Aerobactin_biosyn_IucA/IucC_N"/>
</dbReference>
<comment type="pathway">
    <text evidence="1">Siderophore biosynthesis.</text>
</comment>
<dbReference type="Pfam" id="PF04183">
    <property type="entry name" value="IucA_IucC"/>
    <property type="match status" value="1"/>
</dbReference>
<evidence type="ECO:0000313" key="5">
    <source>
        <dbReference type="Proteomes" id="UP000217763"/>
    </source>
</evidence>
<evidence type="ECO:0000259" key="3">
    <source>
        <dbReference type="Pfam" id="PF06276"/>
    </source>
</evidence>
<protein>
    <submittedName>
        <fullName evidence="4">IucA/IucC family protein</fullName>
    </submittedName>
</protein>
<feature type="domain" description="Aerobactin siderophore biosynthesis IucA/IucC-like C-terminal" evidence="3">
    <location>
        <begin position="421"/>
        <end position="577"/>
    </location>
</feature>
<accession>A0A291HT78</accession>
<dbReference type="InterPro" id="IPR022770">
    <property type="entry name" value="IucA/IucC-like_C"/>
</dbReference>
<dbReference type="PANTHER" id="PTHR34384:SF6">
    <property type="entry name" value="STAPHYLOFERRIN B SYNTHASE"/>
    <property type="match status" value="1"/>
</dbReference>
<evidence type="ECO:0000313" key="4">
    <source>
        <dbReference type="EMBL" id="ATG75387.1"/>
    </source>
</evidence>
<dbReference type="Gene3D" id="6.10.250.3370">
    <property type="match status" value="1"/>
</dbReference>
<keyword evidence="5" id="KW-1185">Reference proteome</keyword>
<dbReference type="PANTHER" id="PTHR34384">
    <property type="entry name" value="L-2,3-DIAMINOPROPANOATE--CITRATE LIGASE"/>
    <property type="match status" value="1"/>
</dbReference>
<organism evidence="4 5">
    <name type="scientific">Zobellella denitrificans</name>
    <dbReference type="NCBI Taxonomy" id="347534"/>
    <lineage>
        <taxon>Bacteria</taxon>
        <taxon>Pseudomonadati</taxon>
        <taxon>Pseudomonadota</taxon>
        <taxon>Gammaproteobacteria</taxon>
        <taxon>Aeromonadales</taxon>
        <taxon>Aeromonadaceae</taxon>
        <taxon>Zobellella</taxon>
    </lineage>
</organism>
<name>A0A291HT78_9GAMM</name>
<dbReference type="GO" id="GO:0016881">
    <property type="term" value="F:acid-amino acid ligase activity"/>
    <property type="evidence" value="ECO:0007669"/>
    <property type="project" value="UniProtKB-ARBA"/>
</dbReference>
<dbReference type="InterPro" id="IPR037455">
    <property type="entry name" value="LucA/IucC-like"/>
</dbReference>
<gene>
    <name evidence="4" type="ORF">AN401_17295</name>
</gene>
<evidence type="ECO:0000256" key="1">
    <source>
        <dbReference type="ARBA" id="ARBA00004924"/>
    </source>
</evidence>
<sequence>MTAQPFFSPAQAVVHLQPERWARVNRLHLRKALSEFSHERLLAPEWRRDRDGWGHYRLAADEGEVEYRFRARLLSLEHWDIDAESIEKRVAGAPAPLDSLSFIAEFQHRLGIADAMLPTYMEEITSTLYGSAYKHAKGGPLVAELLEADFQQVEAAMMEGHPAFVANNGRIGFDGNDYAAYAPEAASPVSLIWIGVHKSRARFACLDELSYEQLLRREFDPDTLAAFDERLAAQVEHAADYLLMPVHPWQWHNKVVSIFSPDIAARHIVYLGTGPDAYQAQQSIRTFFNLSRPDRHYVKMALSILNMGFMRGLSPYYMSATPAINQWLHALLAADPYFAAKGFTMLREVASIGYRHSHYDQAVKQDSPYKKMLSALWRESPLPQAGPGQRLMTMAALLHVDQEGRALLPALIEASGLDGDDWLRRYLDCYLSPLLHAFYTYDLAFMPHGENLILVLDGQVPVKAIMKDIAEEIAVLDPEATLPEGVRRIAVSVPDELKLLSIFTDVFDGIFRYLNQILVAHAGYPEQRFWELVADCARAYQQAHPHLAEKFARYDLFAPEFLHSCLNRLQLGNNQQMINLADPAQNLKFAGNLANPIAPFRP</sequence>
<dbReference type="GO" id="GO:0019290">
    <property type="term" value="P:siderophore biosynthetic process"/>
    <property type="evidence" value="ECO:0007669"/>
    <property type="project" value="InterPro"/>
</dbReference>
<feature type="domain" description="Aerobactin siderophore biosynthesis IucA/IucC N-terminal" evidence="2">
    <location>
        <begin position="149"/>
        <end position="399"/>
    </location>
</feature>
<dbReference type="Pfam" id="PF06276">
    <property type="entry name" value="FhuF"/>
    <property type="match status" value="1"/>
</dbReference>
<dbReference type="EMBL" id="CP012621">
    <property type="protein sequence ID" value="ATG75387.1"/>
    <property type="molecule type" value="Genomic_DNA"/>
</dbReference>
<evidence type="ECO:0000259" key="2">
    <source>
        <dbReference type="Pfam" id="PF04183"/>
    </source>
</evidence>